<comment type="caution">
    <text evidence="17">The sequence shown here is derived from an EMBL/GenBank/DDBJ whole genome shotgun (WGS) entry which is preliminary data.</text>
</comment>
<dbReference type="InterPro" id="IPR041280">
    <property type="entry name" value="Big_10"/>
</dbReference>
<evidence type="ECO:0000256" key="12">
    <source>
        <dbReference type="ARBA" id="ARBA00060592"/>
    </source>
</evidence>
<keyword evidence="8" id="KW-0564">Palmitate</keyword>
<feature type="compositionally biased region" description="Polar residues" evidence="14">
    <location>
        <begin position="58"/>
        <end position="68"/>
    </location>
</feature>
<dbReference type="GO" id="GO:0008360">
    <property type="term" value="P:regulation of cell shape"/>
    <property type="evidence" value="ECO:0007669"/>
    <property type="project" value="UniProtKB-UniRule"/>
</dbReference>
<dbReference type="SUPFAM" id="SSF141523">
    <property type="entry name" value="L,D-transpeptidase catalytic domain-like"/>
    <property type="match status" value="1"/>
</dbReference>
<evidence type="ECO:0000256" key="5">
    <source>
        <dbReference type="ARBA" id="ARBA00022960"/>
    </source>
</evidence>
<dbReference type="RefSeq" id="WP_250828776.1">
    <property type="nucleotide sequence ID" value="NZ_JAMOIL010000040.1"/>
</dbReference>
<evidence type="ECO:0000313" key="17">
    <source>
        <dbReference type="EMBL" id="MCM0622589.1"/>
    </source>
</evidence>
<evidence type="ECO:0000256" key="7">
    <source>
        <dbReference type="ARBA" id="ARBA00023136"/>
    </source>
</evidence>
<evidence type="ECO:0000256" key="9">
    <source>
        <dbReference type="ARBA" id="ARBA00023288"/>
    </source>
</evidence>
<evidence type="ECO:0000256" key="6">
    <source>
        <dbReference type="ARBA" id="ARBA00022984"/>
    </source>
</evidence>
<evidence type="ECO:0000256" key="15">
    <source>
        <dbReference type="SAM" id="SignalP"/>
    </source>
</evidence>
<keyword evidence="11 13" id="KW-0961">Cell wall biogenesis/degradation</keyword>
<dbReference type="CDD" id="cd13432">
    <property type="entry name" value="LDT_IgD_like_2"/>
    <property type="match status" value="1"/>
</dbReference>
<feature type="domain" description="L,D-TPase catalytic" evidence="16">
    <location>
        <begin position="260"/>
        <end position="384"/>
    </location>
</feature>
<evidence type="ECO:0000256" key="14">
    <source>
        <dbReference type="SAM" id="MobiDB-lite"/>
    </source>
</evidence>
<dbReference type="AlphaFoldDB" id="A0A9X2DDR3"/>
<evidence type="ECO:0000256" key="10">
    <source>
        <dbReference type="ARBA" id="ARBA00023315"/>
    </source>
</evidence>
<dbReference type="GO" id="GO:0071555">
    <property type="term" value="P:cell wall organization"/>
    <property type="evidence" value="ECO:0007669"/>
    <property type="project" value="UniProtKB-UniRule"/>
</dbReference>
<evidence type="ECO:0000256" key="4">
    <source>
        <dbReference type="ARBA" id="ARBA00022729"/>
    </source>
</evidence>
<feature type="region of interest" description="Disordered" evidence="14">
    <location>
        <begin position="33"/>
        <end position="73"/>
    </location>
</feature>
<organism evidence="17 18">
    <name type="scientific">Nocardioides bruguierae</name>
    <dbReference type="NCBI Taxonomy" id="2945102"/>
    <lineage>
        <taxon>Bacteria</taxon>
        <taxon>Bacillati</taxon>
        <taxon>Actinomycetota</taxon>
        <taxon>Actinomycetes</taxon>
        <taxon>Propionibacteriales</taxon>
        <taxon>Nocardioidaceae</taxon>
        <taxon>Nocardioides</taxon>
    </lineage>
</organism>
<feature type="active site" description="Proton donor/acceptor" evidence="13">
    <location>
        <position position="342"/>
    </location>
</feature>
<dbReference type="Gene3D" id="2.60.40.3710">
    <property type="match status" value="1"/>
</dbReference>
<keyword evidence="2" id="KW-1003">Cell membrane</keyword>
<dbReference type="GO" id="GO:0071972">
    <property type="term" value="F:peptidoglycan L,D-transpeptidase activity"/>
    <property type="evidence" value="ECO:0007669"/>
    <property type="project" value="TreeGrafter"/>
</dbReference>
<dbReference type="PANTHER" id="PTHR30582:SF2">
    <property type="entry name" value="L,D-TRANSPEPTIDASE YCIB-RELATED"/>
    <property type="match status" value="1"/>
</dbReference>
<accession>A0A9X2DDR3</accession>
<feature type="signal peptide" evidence="15">
    <location>
        <begin position="1"/>
        <end position="23"/>
    </location>
</feature>
<dbReference type="GO" id="GO:0005576">
    <property type="term" value="C:extracellular region"/>
    <property type="evidence" value="ECO:0007669"/>
    <property type="project" value="TreeGrafter"/>
</dbReference>
<keyword evidence="5 13" id="KW-0133">Cell shape</keyword>
<dbReference type="Gene3D" id="2.60.40.3780">
    <property type="match status" value="1"/>
</dbReference>
<dbReference type="Gene3D" id="2.40.440.10">
    <property type="entry name" value="L,D-transpeptidase catalytic domain-like"/>
    <property type="match status" value="1"/>
</dbReference>
<comment type="pathway">
    <text evidence="12">Glycan biosynthesis.</text>
</comment>
<keyword evidence="18" id="KW-1185">Reference proteome</keyword>
<protein>
    <submittedName>
        <fullName evidence="17">Ig-like domain-containing protein</fullName>
    </submittedName>
</protein>
<evidence type="ECO:0000256" key="8">
    <source>
        <dbReference type="ARBA" id="ARBA00023139"/>
    </source>
</evidence>
<reference evidence="17" key="1">
    <citation type="submission" date="2022-05" db="EMBL/GenBank/DDBJ databases">
        <authorList>
            <person name="Tuo L."/>
        </authorList>
    </citation>
    <scope>NUCLEOTIDE SEQUENCE</scope>
    <source>
        <strain evidence="17">BSK12Z-4</strain>
    </source>
</reference>
<comment type="pathway">
    <text evidence="1 13">Cell wall biogenesis; peptidoglycan biosynthesis.</text>
</comment>
<gene>
    <name evidence="17" type="ORF">M8330_20065</name>
</gene>
<dbReference type="PROSITE" id="PS52029">
    <property type="entry name" value="LD_TPASE"/>
    <property type="match status" value="1"/>
</dbReference>
<evidence type="ECO:0000256" key="1">
    <source>
        <dbReference type="ARBA" id="ARBA00004752"/>
    </source>
</evidence>
<evidence type="ECO:0000313" key="18">
    <source>
        <dbReference type="Proteomes" id="UP001139485"/>
    </source>
</evidence>
<dbReference type="InterPro" id="IPR005490">
    <property type="entry name" value="LD_TPept_cat_dom"/>
</dbReference>
<keyword evidence="7" id="KW-0472">Membrane</keyword>
<dbReference type="Proteomes" id="UP001139485">
    <property type="component" value="Unassembled WGS sequence"/>
</dbReference>
<dbReference type="CDD" id="cd16913">
    <property type="entry name" value="YkuD_like"/>
    <property type="match status" value="1"/>
</dbReference>
<dbReference type="Pfam" id="PF03734">
    <property type="entry name" value="YkuD"/>
    <property type="match status" value="1"/>
</dbReference>
<keyword evidence="10" id="KW-0012">Acyltransferase</keyword>
<dbReference type="GO" id="GO:0018104">
    <property type="term" value="P:peptidoglycan-protein cross-linking"/>
    <property type="evidence" value="ECO:0007669"/>
    <property type="project" value="TreeGrafter"/>
</dbReference>
<keyword evidence="6 13" id="KW-0573">Peptidoglycan synthesis</keyword>
<feature type="chain" id="PRO_5040760552" evidence="15">
    <location>
        <begin position="24"/>
        <end position="414"/>
    </location>
</feature>
<evidence type="ECO:0000256" key="3">
    <source>
        <dbReference type="ARBA" id="ARBA00022679"/>
    </source>
</evidence>
<dbReference type="InterPro" id="IPR050979">
    <property type="entry name" value="LD-transpeptidase"/>
</dbReference>
<dbReference type="EMBL" id="JAMOIL010000040">
    <property type="protein sequence ID" value="MCM0622589.1"/>
    <property type="molecule type" value="Genomic_DNA"/>
</dbReference>
<dbReference type="FunFam" id="2.40.440.10:FF:000005">
    <property type="entry name" value="L,D-transpeptidase 2"/>
    <property type="match status" value="1"/>
</dbReference>
<dbReference type="GO" id="GO:0016746">
    <property type="term" value="F:acyltransferase activity"/>
    <property type="evidence" value="ECO:0007669"/>
    <property type="project" value="UniProtKB-KW"/>
</dbReference>
<name>A0A9X2DDR3_9ACTN</name>
<evidence type="ECO:0000256" key="11">
    <source>
        <dbReference type="ARBA" id="ARBA00023316"/>
    </source>
</evidence>
<dbReference type="Pfam" id="PF17964">
    <property type="entry name" value="Big_10"/>
    <property type="match status" value="1"/>
</dbReference>
<evidence type="ECO:0000259" key="16">
    <source>
        <dbReference type="PROSITE" id="PS52029"/>
    </source>
</evidence>
<proteinExistence type="predicted"/>
<feature type="compositionally biased region" description="Low complexity" evidence="14">
    <location>
        <begin position="45"/>
        <end position="57"/>
    </location>
</feature>
<sequence length="414" mass="43784">MTPFRTSALPRRGVLLGTLAASAVALTACQDDTAASGSTGGTGTGDASSAADSSSSSEPSVSPASVTVNCGGGEEDVPVSRVVTVTVANATLTKVAVRADGGEELPGTMAENQYSWRADDRLEPGTTYQVRAVAVGDDGAKVNRKVTFRTQDLTLAQQTYPSIAPLEGETVGVGMPVIVTFDVAVSDQAAMERQMTVTAQPAQDGAWHWLSQHEVHWRPKSYWQAGSKVTVDVAVNGVDAGDGVYGQLSRSVSFDVGDAHVYRVNAKTHEMKVFSNGKLLRTLPITTGKPGFDTRNGTKVIIEKFASKRMNSETVGISGAEAYNISGVKWAMRLTYSGEFIHAAPWSVSSQGNANVSHGCTGMSTANAGWLYEMSRRGDVVVTTGTNGNDMTLTNGWGDWNESFRQWRKGSALA</sequence>
<dbReference type="PANTHER" id="PTHR30582">
    <property type="entry name" value="L,D-TRANSPEPTIDASE"/>
    <property type="match status" value="1"/>
</dbReference>
<keyword evidence="9" id="KW-0449">Lipoprotein</keyword>
<evidence type="ECO:0000256" key="13">
    <source>
        <dbReference type="PROSITE-ProRule" id="PRU01373"/>
    </source>
</evidence>
<keyword evidence="4 15" id="KW-0732">Signal</keyword>
<evidence type="ECO:0000256" key="2">
    <source>
        <dbReference type="ARBA" id="ARBA00022475"/>
    </source>
</evidence>
<keyword evidence="3" id="KW-0808">Transferase</keyword>
<dbReference type="InterPro" id="IPR038063">
    <property type="entry name" value="Transpep_catalytic_dom"/>
</dbReference>
<dbReference type="PROSITE" id="PS51257">
    <property type="entry name" value="PROKAR_LIPOPROTEIN"/>
    <property type="match status" value="1"/>
</dbReference>
<feature type="active site" description="Nucleophile" evidence="13">
    <location>
        <position position="360"/>
    </location>
</feature>